<dbReference type="Proteomes" id="UP001379533">
    <property type="component" value="Chromosome"/>
</dbReference>
<keyword evidence="2" id="KW-1185">Reference proteome</keyword>
<dbReference type="RefSeq" id="WP_394849636.1">
    <property type="nucleotide sequence ID" value="NZ_CP089982.1"/>
</dbReference>
<name>A0ABZ2KRQ2_9BACT</name>
<dbReference type="Pfam" id="PF26125">
    <property type="entry name" value="AcrVA2-like"/>
    <property type="match status" value="1"/>
</dbReference>
<proteinExistence type="predicted"/>
<dbReference type="CDD" id="cd22987">
    <property type="entry name" value="AcrVA2-like"/>
    <property type="match status" value="1"/>
</dbReference>
<organism evidence="1 2">
    <name type="scientific">Pendulispora brunnea</name>
    <dbReference type="NCBI Taxonomy" id="2905690"/>
    <lineage>
        <taxon>Bacteria</taxon>
        <taxon>Pseudomonadati</taxon>
        <taxon>Myxococcota</taxon>
        <taxon>Myxococcia</taxon>
        <taxon>Myxococcales</taxon>
        <taxon>Sorangiineae</taxon>
        <taxon>Pendulisporaceae</taxon>
        <taxon>Pendulispora</taxon>
    </lineage>
</organism>
<reference evidence="1 2" key="1">
    <citation type="submission" date="2021-12" db="EMBL/GenBank/DDBJ databases">
        <title>Discovery of the Pendulisporaceae a myxobacterial family with distinct sporulation behavior and unique specialized metabolism.</title>
        <authorList>
            <person name="Garcia R."/>
            <person name="Popoff A."/>
            <person name="Bader C.D."/>
            <person name="Loehr J."/>
            <person name="Walesch S."/>
            <person name="Walt C."/>
            <person name="Boldt J."/>
            <person name="Bunk B."/>
            <person name="Haeckl F.J.F.P.J."/>
            <person name="Gunesch A.P."/>
            <person name="Birkelbach J."/>
            <person name="Nuebel U."/>
            <person name="Pietschmann T."/>
            <person name="Bach T."/>
            <person name="Mueller R."/>
        </authorList>
    </citation>
    <scope>NUCLEOTIDE SEQUENCE [LARGE SCALE GENOMIC DNA]</scope>
    <source>
        <strain evidence="1 2">MSr12523</strain>
    </source>
</reference>
<evidence type="ECO:0000313" key="1">
    <source>
        <dbReference type="EMBL" id="WXA99006.1"/>
    </source>
</evidence>
<sequence>MATLRPVTHLENIIRAYPNAWRRFDQILVQRHLHGDWPSWCYCPMGVGATTIVEEASGYELPREQPMVTHDPRHAAAVEQLSLHAAALAALAAWRPTQGYYRFHPELLSALKDTDLSGQIPVEHLYRLPEWCVYIENEDERTHGFFAHLDYPREEAPKLRLLMDHRYEGLIPVGLSLRGTLEESFSAYAMPGRPDGMSEEEYAPDVHRMLKDVFAPAVAVLLYLCAGDKETRPTLNAKRVHSKPGLQKRKHGVGRYQPVLGTEVWETGFRLGTALERARSDYDGPPLRTMRPHIRKMHYHSFWVGSGESRRLDLRWMPPIPVNMELPNAPTVLKVDERSRK</sequence>
<protein>
    <submittedName>
        <fullName evidence="1">Uncharacterized protein</fullName>
    </submittedName>
</protein>
<gene>
    <name evidence="1" type="ORF">LZC95_19565</name>
</gene>
<evidence type="ECO:0000313" key="2">
    <source>
        <dbReference type="Proteomes" id="UP001379533"/>
    </source>
</evidence>
<dbReference type="EMBL" id="CP089982">
    <property type="protein sequence ID" value="WXA99006.1"/>
    <property type="molecule type" value="Genomic_DNA"/>
</dbReference>
<accession>A0ABZ2KRQ2</accession>
<dbReference type="InterPro" id="IPR058915">
    <property type="entry name" value="AcrVA2-like"/>
</dbReference>